<protein>
    <submittedName>
        <fullName evidence="1">Uncharacterized protein</fullName>
    </submittedName>
</protein>
<gene>
    <name evidence="1" type="ORF">TSPGSL018_30022</name>
</gene>
<name>A0A061RQL4_9CHLO</name>
<sequence>KDSRRNVLASQQAVAILQSLPTHCLLDLGTIHSIALSPVYHMARKLPRKLVPEVFGAALIDPTEGCA</sequence>
<feature type="non-terminal residue" evidence="1">
    <location>
        <position position="1"/>
    </location>
</feature>
<dbReference type="EMBL" id="GBEZ01012954">
    <property type="protein sequence ID" value="JAC72985.1"/>
    <property type="molecule type" value="Transcribed_RNA"/>
</dbReference>
<accession>A0A061RQL4</accession>
<reference evidence="1" key="1">
    <citation type="submission" date="2014-05" db="EMBL/GenBank/DDBJ databases">
        <title>The transcriptome of the halophilic microalga Tetraselmis sp. GSL018 isolated from the Great Salt Lake, Utah.</title>
        <authorList>
            <person name="Jinkerson R.E."/>
            <person name="D'Adamo S."/>
            <person name="Posewitz M.C."/>
        </authorList>
    </citation>
    <scope>NUCLEOTIDE SEQUENCE</scope>
    <source>
        <strain evidence="1">GSL018</strain>
    </source>
</reference>
<organism evidence="1">
    <name type="scientific">Tetraselmis sp. GSL018</name>
    <dbReference type="NCBI Taxonomy" id="582737"/>
    <lineage>
        <taxon>Eukaryota</taxon>
        <taxon>Viridiplantae</taxon>
        <taxon>Chlorophyta</taxon>
        <taxon>core chlorophytes</taxon>
        <taxon>Chlorodendrophyceae</taxon>
        <taxon>Chlorodendrales</taxon>
        <taxon>Chlorodendraceae</taxon>
        <taxon>Tetraselmis</taxon>
    </lineage>
</organism>
<proteinExistence type="predicted"/>
<evidence type="ECO:0000313" key="1">
    <source>
        <dbReference type="EMBL" id="JAC72985.1"/>
    </source>
</evidence>
<dbReference type="AlphaFoldDB" id="A0A061RQL4"/>